<dbReference type="CDD" id="cd07906">
    <property type="entry name" value="Adenylation_DNA_ligase_LigD_LigC"/>
    <property type="match status" value="1"/>
</dbReference>
<dbReference type="Proteomes" id="UP000635245">
    <property type="component" value="Unassembled WGS sequence"/>
</dbReference>
<evidence type="ECO:0000259" key="5">
    <source>
        <dbReference type="PROSITE" id="PS50160"/>
    </source>
</evidence>
<keyword evidence="3 6" id="KW-0436">Ligase</keyword>
<dbReference type="Gene3D" id="3.30.470.30">
    <property type="entry name" value="DNA ligase/mRNA capping enzyme"/>
    <property type="match status" value="1"/>
</dbReference>
<evidence type="ECO:0000256" key="4">
    <source>
        <dbReference type="ARBA" id="ARBA00034003"/>
    </source>
</evidence>
<feature type="domain" description="ATP-dependent DNA ligase family profile" evidence="5">
    <location>
        <begin position="96"/>
        <end position="220"/>
    </location>
</feature>
<dbReference type="Pfam" id="PF04679">
    <property type="entry name" value="DNA_ligase_A_C"/>
    <property type="match status" value="1"/>
</dbReference>
<dbReference type="GO" id="GO:0005524">
    <property type="term" value="F:ATP binding"/>
    <property type="evidence" value="ECO:0007669"/>
    <property type="project" value="InterPro"/>
</dbReference>
<dbReference type="PANTHER" id="PTHR45674">
    <property type="entry name" value="DNA LIGASE 1/3 FAMILY MEMBER"/>
    <property type="match status" value="1"/>
</dbReference>
<evidence type="ECO:0000256" key="2">
    <source>
        <dbReference type="ARBA" id="ARBA00012727"/>
    </source>
</evidence>
<proteinExistence type="inferred from homology"/>
<dbReference type="InterPro" id="IPR014146">
    <property type="entry name" value="LigD_ligase_dom"/>
</dbReference>
<gene>
    <name evidence="6" type="primary">ligD</name>
    <name evidence="6" type="ORF">JHE00_08300</name>
</gene>
<dbReference type="InterPro" id="IPR012309">
    <property type="entry name" value="DNA_ligase_ATP-dep_C"/>
</dbReference>
<dbReference type="PROSITE" id="PS50160">
    <property type="entry name" value="DNA_LIGASE_A3"/>
    <property type="match status" value="1"/>
</dbReference>
<dbReference type="RefSeq" id="WP_200318258.1">
    <property type="nucleotide sequence ID" value="NZ_JAENJH010000002.1"/>
</dbReference>
<reference evidence="6" key="1">
    <citation type="submission" date="2020-12" db="EMBL/GenBank/DDBJ databases">
        <title>Prauserella sp. ASG 168, a novel actinomycete isolated from cave rock.</title>
        <authorList>
            <person name="Suriyachadkun C."/>
        </authorList>
    </citation>
    <scope>NUCLEOTIDE SEQUENCE</scope>
    <source>
        <strain evidence="6">ASG 168</strain>
    </source>
</reference>
<evidence type="ECO:0000256" key="1">
    <source>
        <dbReference type="ARBA" id="ARBA00007572"/>
    </source>
</evidence>
<dbReference type="InterPro" id="IPR012340">
    <property type="entry name" value="NA-bd_OB-fold"/>
</dbReference>
<dbReference type="EMBL" id="JAENJH010000002">
    <property type="protein sequence ID" value="MBK1784328.1"/>
    <property type="molecule type" value="Genomic_DNA"/>
</dbReference>
<dbReference type="Pfam" id="PF01068">
    <property type="entry name" value="DNA_ligase_A_M"/>
    <property type="match status" value="1"/>
</dbReference>
<comment type="catalytic activity">
    <reaction evidence="4">
        <text>ATP + (deoxyribonucleotide)n-3'-hydroxyl + 5'-phospho-(deoxyribonucleotide)m = (deoxyribonucleotide)n+m + AMP + diphosphate.</text>
        <dbReference type="EC" id="6.5.1.1"/>
    </reaction>
</comment>
<accession>A0A934QRZ5</accession>
<dbReference type="Gene3D" id="3.30.1490.70">
    <property type="match status" value="1"/>
</dbReference>
<dbReference type="GO" id="GO:0003910">
    <property type="term" value="F:DNA ligase (ATP) activity"/>
    <property type="evidence" value="ECO:0007669"/>
    <property type="project" value="UniProtKB-EC"/>
</dbReference>
<evidence type="ECO:0000256" key="3">
    <source>
        <dbReference type="ARBA" id="ARBA00022598"/>
    </source>
</evidence>
<dbReference type="EC" id="6.5.1.1" evidence="2"/>
<dbReference type="PANTHER" id="PTHR45674:SF4">
    <property type="entry name" value="DNA LIGASE 1"/>
    <property type="match status" value="1"/>
</dbReference>
<keyword evidence="7" id="KW-1185">Reference proteome</keyword>
<dbReference type="GO" id="GO:0006310">
    <property type="term" value="P:DNA recombination"/>
    <property type="evidence" value="ECO:0007669"/>
    <property type="project" value="InterPro"/>
</dbReference>
<dbReference type="SUPFAM" id="SSF56091">
    <property type="entry name" value="DNA ligase/mRNA capping enzyme, catalytic domain"/>
    <property type="match status" value="1"/>
</dbReference>
<dbReference type="CDD" id="cd07971">
    <property type="entry name" value="OBF_DNA_ligase_LigD"/>
    <property type="match status" value="1"/>
</dbReference>
<dbReference type="AlphaFoldDB" id="A0A934QRZ5"/>
<protein>
    <recommendedName>
        <fullName evidence="2">DNA ligase (ATP)</fullName>
        <ecNumber evidence="2">6.5.1.1</ecNumber>
    </recommendedName>
</protein>
<dbReference type="SUPFAM" id="SSF50249">
    <property type="entry name" value="Nucleic acid-binding proteins"/>
    <property type="match status" value="1"/>
</dbReference>
<dbReference type="InterPro" id="IPR012310">
    <property type="entry name" value="DNA_ligase_ATP-dep_cent"/>
</dbReference>
<dbReference type="Gene3D" id="2.40.50.140">
    <property type="entry name" value="Nucleic acid-binding proteins"/>
    <property type="match status" value="1"/>
</dbReference>
<dbReference type="NCBIfam" id="TIGR02779">
    <property type="entry name" value="NHEJ_ligase_lig"/>
    <property type="match status" value="1"/>
</dbReference>
<comment type="similarity">
    <text evidence="1">Belongs to the ATP-dependent DNA ligase family.</text>
</comment>
<evidence type="ECO:0000313" key="6">
    <source>
        <dbReference type="EMBL" id="MBK1784328.1"/>
    </source>
</evidence>
<comment type="caution">
    <text evidence="6">The sequence shown here is derived from an EMBL/GenBank/DDBJ whole genome shotgun (WGS) entry which is preliminary data.</text>
</comment>
<dbReference type="GO" id="GO:0006281">
    <property type="term" value="P:DNA repair"/>
    <property type="evidence" value="ECO:0007669"/>
    <property type="project" value="InterPro"/>
</dbReference>
<dbReference type="InterPro" id="IPR050191">
    <property type="entry name" value="ATP-dep_DNA_ligase"/>
</dbReference>
<sequence length="306" mass="34230">MLATLTDRYFSDPGWVFEHKLDGVRAIAERVDGGEPTLWSRNHKPMNAAYPELVEALAEQGGSDFTADGEIVAFDGNRTSFATLQPRIHLTDPARARATGVRVFYYLFDLLEFGGTDARPLPFRQRRELLRDAFDFHGPLRLSQYRNTDGEKFLRQACADGWEGLIAKRADAPYRGGRSRDWLKFKCVKDQEFVVGGYTDPAGSRSAFGALLLGYYADGELRYAGKVGTGFTEAMLRDVKASLDELATTTSPFADPIAEPRAHWVEPELVAQVGFTEWTGDGRLRHPRFQGLRTDKTATEVVRESP</sequence>
<evidence type="ECO:0000313" key="7">
    <source>
        <dbReference type="Proteomes" id="UP000635245"/>
    </source>
</evidence>
<organism evidence="6 7">
    <name type="scientific">Prauserella cavernicola</name>
    <dbReference type="NCBI Taxonomy" id="2800127"/>
    <lineage>
        <taxon>Bacteria</taxon>
        <taxon>Bacillati</taxon>
        <taxon>Actinomycetota</taxon>
        <taxon>Actinomycetes</taxon>
        <taxon>Pseudonocardiales</taxon>
        <taxon>Pseudonocardiaceae</taxon>
        <taxon>Prauserella</taxon>
    </lineage>
</organism>
<name>A0A934QRZ5_9PSEU</name>